<keyword evidence="4 7" id="KW-0808">Transferase</keyword>
<gene>
    <name evidence="9" type="ORF">PUW23_09185</name>
    <name evidence="10" type="ORF">PUW25_08880</name>
</gene>
<dbReference type="RefSeq" id="WP_047909837.1">
    <property type="nucleotide sequence ID" value="NZ_CP118101.1"/>
</dbReference>
<feature type="domain" description="SAM-dependent MTase RsmB/NOP-type" evidence="8">
    <location>
        <begin position="13"/>
        <end position="326"/>
    </location>
</feature>
<dbReference type="Proteomes" id="UP001221519">
    <property type="component" value="Chromosome"/>
</dbReference>
<dbReference type="Pfam" id="PF13636">
    <property type="entry name" value="Methyltranf_PUA"/>
    <property type="match status" value="1"/>
</dbReference>
<evidence type="ECO:0000256" key="6">
    <source>
        <dbReference type="ARBA" id="ARBA00022884"/>
    </source>
</evidence>
<dbReference type="PANTHER" id="PTHR22807">
    <property type="entry name" value="NOP2 YEAST -RELATED NOL1/NOP2/FMU SUN DOMAIN-CONTAINING"/>
    <property type="match status" value="1"/>
</dbReference>
<dbReference type="PRINTS" id="PR02008">
    <property type="entry name" value="RCMTFAMILY"/>
</dbReference>
<keyword evidence="5 7" id="KW-0949">S-adenosyl-L-methionine</keyword>
<evidence type="ECO:0000313" key="9">
    <source>
        <dbReference type="EMBL" id="WDH84360.1"/>
    </source>
</evidence>
<dbReference type="AlphaFoldDB" id="A0AAX3N6J1"/>
<comment type="similarity">
    <text evidence="1 7">Belongs to the class I-like SAM-binding methyltransferase superfamily. RsmB/NOP family.</text>
</comment>
<protein>
    <submittedName>
        <fullName evidence="9">RsmB/NOP family class I SAM-dependent RNA methyltransferase</fullName>
    </submittedName>
</protein>
<feature type="binding site" evidence="7">
    <location>
        <begin position="111"/>
        <end position="117"/>
    </location>
    <ligand>
        <name>S-adenosyl-L-methionine</name>
        <dbReference type="ChEBI" id="CHEBI:59789"/>
    </ligand>
</feature>
<evidence type="ECO:0000256" key="4">
    <source>
        <dbReference type="ARBA" id="ARBA00022679"/>
    </source>
</evidence>
<evidence type="ECO:0000256" key="5">
    <source>
        <dbReference type="ARBA" id="ARBA00022691"/>
    </source>
</evidence>
<dbReference type="CDD" id="cd21147">
    <property type="entry name" value="RsmF_methylt_CTD1"/>
    <property type="match status" value="1"/>
</dbReference>
<dbReference type="Gene3D" id="3.40.50.150">
    <property type="entry name" value="Vaccinia Virus protein VP39"/>
    <property type="match status" value="1"/>
</dbReference>
<comment type="caution">
    <text evidence="7">Lacks conserved residue(s) required for the propagation of feature annotation.</text>
</comment>
<dbReference type="InterPro" id="IPR049560">
    <property type="entry name" value="MeTrfase_RsmB-F_NOP2_cat"/>
</dbReference>
<dbReference type="InterPro" id="IPR023267">
    <property type="entry name" value="RCMT"/>
</dbReference>
<dbReference type="Pfam" id="PF17125">
    <property type="entry name" value="Methyltr_RsmF_N"/>
    <property type="match status" value="1"/>
</dbReference>
<dbReference type="Gene3D" id="2.30.130.60">
    <property type="match status" value="1"/>
</dbReference>
<keyword evidence="2" id="KW-0963">Cytoplasm</keyword>
<dbReference type="GO" id="GO:0003723">
    <property type="term" value="F:RNA binding"/>
    <property type="evidence" value="ECO:0007669"/>
    <property type="project" value="UniProtKB-UniRule"/>
</dbReference>
<feature type="binding site" evidence="7">
    <location>
        <position position="180"/>
    </location>
    <ligand>
        <name>S-adenosyl-L-methionine</name>
        <dbReference type="ChEBI" id="CHEBI:59789"/>
    </ligand>
</feature>
<evidence type="ECO:0000256" key="3">
    <source>
        <dbReference type="ARBA" id="ARBA00022603"/>
    </source>
</evidence>
<dbReference type="InterPro" id="IPR031341">
    <property type="entry name" value="Methyltr_RsmF_N"/>
</dbReference>
<dbReference type="PANTHER" id="PTHR22807:SF30">
    <property type="entry name" value="28S RRNA (CYTOSINE(4447)-C(5))-METHYLTRANSFERASE-RELATED"/>
    <property type="match status" value="1"/>
</dbReference>
<dbReference type="InterPro" id="IPR001678">
    <property type="entry name" value="MeTrfase_RsmB-F_NOP2_dom"/>
</dbReference>
<dbReference type="InterPro" id="IPR031340">
    <property type="entry name" value="RsmF_methylt_CI"/>
</dbReference>
<dbReference type="Pfam" id="PF01189">
    <property type="entry name" value="Methyltr_RsmB-F"/>
    <property type="match status" value="1"/>
</dbReference>
<dbReference type="InterPro" id="IPR027391">
    <property type="entry name" value="Nol1_Nop2_Fmu_2"/>
</dbReference>
<evidence type="ECO:0000256" key="1">
    <source>
        <dbReference type="ARBA" id="ARBA00007494"/>
    </source>
</evidence>
<dbReference type="GO" id="GO:0001510">
    <property type="term" value="P:RNA methylation"/>
    <property type="evidence" value="ECO:0007669"/>
    <property type="project" value="InterPro"/>
</dbReference>
<feature type="active site" description="Nucleophile" evidence="7">
    <location>
        <position position="233"/>
    </location>
</feature>
<evidence type="ECO:0000256" key="7">
    <source>
        <dbReference type="PROSITE-ProRule" id="PRU01023"/>
    </source>
</evidence>
<feature type="binding site" evidence="7">
    <location>
        <position position="135"/>
    </location>
    <ligand>
        <name>S-adenosyl-L-methionine</name>
        <dbReference type="ChEBI" id="CHEBI:59789"/>
    </ligand>
</feature>
<keyword evidence="6 7" id="KW-0694">RNA-binding</keyword>
<dbReference type="PROSITE" id="PS51686">
    <property type="entry name" value="SAM_MT_RSMB_NOP"/>
    <property type="match status" value="1"/>
</dbReference>
<accession>A0AAX3N6J1</accession>
<proteinExistence type="inferred from homology"/>
<keyword evidence="12" id="KW-1185">Reference proteome</keyword>
<evidence type="ECO:0000313" key="11">
    <source>
        <dbReference type="Proteomes" id="UP001220962"/>
    </source>
</evidence>
<dbReference type="InterPro" id="IPR029063">
    <property type="entry name" value="SAM-dependent_MTases_sf"/>
</dbReference>
<dbReference type="Pfam" id="PF17126">
    <property type="entry name" value="RsmF_methylt_CI"/>
    <property type="match status" value="1"/>
</dbReference>
<evidence type="ECO:0000313" key="12">
    <source>
        <dbReference type="Proteomes" id="UP001221519"/>
    </source>
</evidence>
<dbReference type="InterPro" id="IPR018314">
    <property type="entry name" value="RsmB/NOL1/NOP2-like_CS"/>
</dbReference>
<dbReference type="PROSITE" id="PS01153">
    <property type="entry name" value="NOL1_NOP2_SUN"/>
    <property type="match status" value="1"/>
</dbReference>
<name>A0AAX3N6J1_9BACL</name>
<keyword evidence="3 7" id="KW-0489">Methyltransferase</keyword>
<evidence type="ECO:0000256" key="2">
    <source>
        <dbReference type="ARBA" id="ARBA00022490"/>
    </source>
</evidence>
<evidence type="ECO:0000313" key="10">
    <source>
        <dbReference type="EMBL" id="WDI04044.1"/>
    </source>
</evidence>
<dbReference type="CDD" id="cd02440">
    <property type="entry name" value="AdoMet_MTases"/>
    <property type="match status" value="1"/>
</dbReference>
<organism evidence="9 11">
    <name type="scientific">Paenibacillus urinalis</name>
    <dbReference type="NCBI Taxonomy" id="521520"/>
    <lineage>
        <taxon>Bacteria</taxon>
        <taxon>Bacillati</taxon>
        <taxon>Bacillota</taxon>
        <taxon>Bacilli</taxon>
        <taxon>Bacillales</taxon>
        <taxon>Paenibacillaceae</taxon>
        <taxon>Paenibacillus</taxon>
    </lineage>
</organism>
<evidence type="ECO:0000259" key="8">
    <source>
        <dbReference type="PROSITE" id="PS51686"/>
    </source>
</evidence>
<dbReference type="EMBL" id="CP118108">
    <property type="protein sequence ID" value="WDI04044.1"/>
    <property type="molecule type" value="Genomic_DNA"/>
</dbReference>
<dbReference type="GO" id="GO:0008173">
    <property type="term" value="F:RNA methyltransferase activity"/>
    <property type="evidence" value="ECO:0007669"/>
    <property type="project" value="InterPro"/>
</dbReference>
<reference evidence="9 12" key="1">
    <citation type="submission" date="2023-02" db="EMBL/GenBank/DDBJ databases">
        <title>Pathogen: clinical or host-associated sample.</title>
        <authorList>
            <person name="Hergert J."/>
            <person name="Casey R."/>
            <person name="Wagner J."/>
            <person name="Young E.L."/>
            <person name="Oakeson K.F."/>
        </authorList>
    </citation>
    <scope>NUCLEOTIDE SEQUENCE</scope>
    <source>
        <strain evidence="10 12">2022CK-00829</strain>
        <strain evidence="9">2022CK-00830</strain>
    </source>
</reference>
<dbReference type="SUPFAM" id="SSF53335">
    <property type="entry name" value="S-adenosyl-L-methionine-dependent methyltransferases"/>
    <property type="match status" value="1"/>
</dbReference>
<sequence length="527" mass="58408">MAIRLPIQFAERMKKMLGDEYEQFVKSYESAPRAGIRVNTLKIDPVSFAEITPFPLKPIPWCETGYYIPAGSKPGLTPFYHAGLYYVQEPSAMAPVELLEAKPGDHVLDLCAAPGGKSTQIAAQLQGSGILVTNDISTDRTKALAKNIEMYGVRNAVVLNESPDRIADAFPHYFDKILIDAPCSGEGMFRKDEDMVRQWEHHSIERCVLMQRDILDTAARLLAPGGRIVYSTCTFAPEENEGMIGEFLRKNPSFRVVPVRHVSGISGGHPEWIEQAAAEEQFEGLQIEPVSQDEHPDLYAQLQGTGRLWPHLVEGEGHFVAVLQHDGTPLDEPADQPLYVHSTVEKGSAHGRNAALMKKQKHNVKHGGAKHRNRSEQMPVDAESVFRAFAAEQLNAELPGQTVLYGEKVYQTPTRPERLAGLRVIRAGWFMGSVKNGRFIPSQALASALNAEEVKRSVQLTSDSSEAVKYLKGETLEISEDRLVKSGTASSKGYTLVTVDGYSVGWAKWQDGRLKNEYPAGWRWTSV</sequence>
<dbReference type="Gene3D" id="3.30.70.1170">
    <property type="entry name" value="Sun protein, domain 3"/>
    <property type="match status" value="1"/>
</dbReference>
<dbReference type="EMBL" id="CP118101">
    <property type="protein sequence ID" value="WDH84360.1"/>
    <property type="molecule type" value="Genomic_DNA"/>
</dbReference>
<dbReference type="Proteomes" id="UP001220962">
    <property type="component" value="Chromosome"/>
</dbReference>